<name>A0A853D9Z4_9MICO</name>
<feature type="transmembrane region" description="Helical" evidence="1">
    <location>
        <begin position="157"/>
        <end position="179"/>
    </location>
</feature>
<dbReference type="RefSeq" id="WP_179479243.1">
    <property type="nucleotide sequence ID" value="NZ_JACCFW010000001.1"/>
</dbReference>
<proteinExistence type="predicted"/>
<dbReference type="Proteomes" id="UP000571817">
    <property type="component" value="Unassembled WGS sequence"/>
</dbReference>
<evidence type="ECO:0000256" key="1">
    <source>
        <dbReference type="SAM" id="Phobius"/>
    </source>
</evidence>
<feature type="transmembrane region" description="Helical" evidence="1">
    <location>
        <begin position="44"/>
        <end position="72"/>
    </location>
</feature>
<organism evidence="2 3">
    <name type="scientific">Allobranchiibius huperziae</name>
    <dbReference type="NCBI Taxonomy" id="1874116"/>
    <lineage>
        <taxon>Bacteria</taxon>
        <taxon>Bacillati</taxon>
        <taxon>Actinomycetota</taxon>
        <taxon>Actinomycetes</taxon>
        <taxon>Micrococcales</taxon>
        <taxon>Dermacoccaceae</taxon>
        <taxon>Allobranchiibius</taxon>
    </lineage>
</organism>
<gene>
    <name evidence="2" type="ORF">HNR15_000741</name>
</gene>
<feature type="transmembrane region" description="Helical" evidence="1">
    <location>
        <begin position="84"/>
        <end position="108"/>
    </location>
</feature>
<evidence type="ECO:0008006" key="4">
    <source>
        <dbReference type="Google" id="ProtNLM"/>
    </source>
</evidence>
<keyword evidence="1" id="KW-1133">Transmembrane helix</keyword>
<keyword evidence="3" id="KW-1185">Reference proteome</keyword>
<keyword evidence="1" id="KW-0472">Membrane</keyword>
<dbReference type="EMBL" id="JACCFW010000001">
    <property type="protein sequence ID" value="NYJ73778.1"/>
    <property type="molecule type" value="Genomic_DNA"/>
</dbReference>
<protein>
    <recommendedName>
        <fullName evidence="4">Intracellular septation protein A</fullName>
    </recommendedName>
</protein>
<reference evidence="2 3" key="1">
    <citation type="submission" date="2020-07" db="EMBL/GenBank/DDBJ databases">
        <title>Sequencing the genomes of 1000 actinobacteria strains.</title>
        <authorList>
            <person name="Klenk H.-P."/>
        </authorList>
    </citation>
    <scope>NUCLEOTIDE SEQUENCE [LARGE SCALE GENOMIC DNA]</scope>
    <source>
        <strain evidence="2 3">DSM 29531</strain>
    </source>
</reference>
<evidence type="ECO:0000313" key="3">
    <source>
        <dbReference type="Proteomes" id="UP000571817"/>
    </source>
</evidence>
<feature type="transmembrane region" description="Helical" evidence="1">
    <location>
        <begin position="114"/>
        <end position="137"/>
    </location>
</feature>
<evidence type="ECO:0000313" key="2">
    <source>
        <dbReference type="EMBL" id="NYJ73778.1"/>
    </source>
</evidence>
<dbReference type="AlphaFoldDB" id="A0A853D9Z4"/>
<keyword evidence="1" id="KW-0812">Transmembrane</keyword>
<comment type="caution">
    <text evidence="2">The sequence shown here is derived from an EMBL/GenBank/DDBJ whole genome shotgun (WGS) entry which is preliminary data.</text>
</comment>
<accession>A0A853D9Z4</accession>
<sequence>MTDAPSAIPAAPESGRLVIDRALVRSSVRRGARLITETVLVPSLLLYVSIFTIGQVGGLIAVLVWCALTLAIRWRQGHHVPRTLLLAVAMLVGRTSIALALSSVYVFLLQPIAGSALMATIFLVSAAVGRPITLHLARDFITLPQFFLDDRRARRMFTQVCVIWGVSRLIDVAMSVGALHLGMSTGVLSRGLLSTSLTVLSVVICTAWGWSRIARMPNFSIATA</sequence>
<feature type="transmembrane region" description="Helical" evidence="1">
    <location>
        <begin position="191"/>
        <end position="210"/>
    </location>
</feature>